<dbReference type="SUPFAM" id="SSF56784">
    <property type="entry name" value="HAD-like"/>
    <property type="match status" value="1"/>
</dbReference>
<dbReference type="Proteomes" id="UP001057753">
    <property type="component" value="Unassembled WGS sequence"/>
</dbReference>
<dbReference type="InterPro" id="IPR052550">
    <property type="entry name" value="Pyrimidine_5'-ntase_YjjG"/>
</dbReference>
<dbReference type="Pfam" id="PF00702">
    <property type="entry name" value="Hydrolase"/>
    <property type="match status" value="1"/>
</dbReference>
<dbReference type="GO" id="GO:0016787">
    <property type="term" value="F:hydrolase activity"/>
    <property type="evidence" value="ECO:0007669"/>
    <property type="project" value="UniProtKB-KW"/>
</dbReference>
<comment type="caution">
    <text evidence="1">The sequence shown here is derived from an EMBL/GenBank/DDBJ whole genome shotgun (WGS) entry which is preliminary data.</text>
</comment>
<keyword evidence="1" id="KW-0378">Hydrolase</keyword>
<sequence length="249" mass="29182">MRWELVAFDLDNTLFSHEDAFECAIKQCFKIFQDKTNTHLHTVDEDTFFSLFKFNCDNYWEDYEQDKLTRSEYRRKRFCKTMTALELPATNNLADAFHHYYDSIVDDYSVPFPGLQDLLQAISNQQVKLAIMTNGNVKTQFNKIKKLGILQAFERKNIFISEEIGFTKPDKQFFKWVETELNVFSSRCIFVGDSWELDVVGAVDAGWEAIFFNNRGEQRTTSHPVLKEVTTFKDLKSELIRLVTEGRTL</sequence>
<dbReference type="NCBIfam" id="TIGR01549">
    <property type="entry name" value="HAD-SF-IA-v1"/>
    <property type="match status" value="1"/>
</dbReference>
<evidence type="ECO:0000313" key="1">
    <source>
        <dbReference type="EMBL" id="MCR6096721.1"/>
    </source>
</evidence>
<reference evidence="1" key="1">
    <citation type="submission" date="2020-06" db="EMBL/GenBank/DDBJ databases">
        <title>Insight into the genomes of haloalkaliphilic bacilli from Kenyan soda lakes.</title>
        <authorList>
            <person name="Mwirichia R."/>
            <person name="Villamizar G.C."/>
            <person name="Poehlein A."/>
            <person name="Mugweru J."/>
            <person name="Kipnyargis A."/>
            <person name="Kiplimo D."/>
            <person name="Orwa P."/>
            <person name="Daniel R."/>
        </authorList>
    </citation>
    <scope>NUCLEOTIDE SEQUENCE</scope>
    <source>
        <strain evidence="1">B1096_S55</strain>
    </source>
</reference>
<dbReference type="AlphaFoldDB" id="A0A9Q4FYV0"/>
<dbReference type="Gene3D" id="3.40.50.1000">
    <property type="entry name" value="HAD superfamily/HAD-like"/>
    <property type="match status" value="1"/>
</dbReference>
<dbReference type="InterPro" id="IPR023214">
    <property type="entry name" value="HAD_sf"/>
</dbReference>
<dbReference type="EMBL" id="JABXYM010000001">
    <property type="protein sequence ID" value="MCR6096721.1"/>
    <property type="molecule type" value="Genomic_DNA"/>
</dbReference>
<protein>
    <submittedName>
        <fullName evidence="1">HAD family hydrolase</fullName>
    </submittedName>
</protein>
<dbReference type="RefSeq" id="WP_257821251.1">
    <property type="nucleotide sequence ID" value="NZ_JABXYM010000001.1"/>
</dbReference>
<organism evidence="1 2">
    <name type="scientific">Salipaludibacillus agaradhaerens</name>
    <name type="common">Bacillus agaradhaerens</name>
    <dbReference type="NCBI Taxonomy" id="76935"/>
    <lineage>
        <taxon>Bacteria</taxon>
        <taxon>Bacillati</taxon>
        <taxon>Bacillota</taxon>
        <taxon>Bacilli</taxon>
        <taxon>Bacillales</taxon>
        <taxon>Bacillaceae</taxon>
    </lineage>
</organism>
<proteinExistence type="predicted"/>
<dbReference type="PANTHER" id="PTHR47478">
    <property type="match status" value="1"/>
</dbReference>
<dbReference type="PANTHER" id="PTHR47478:SF1">
    <property type="entry name" value="PYRIMIDINE 5'-NUCLEOTIDASE YJJG"/>
    <property type="match status" value="1"/>
</dbReference>
<dbReference type="InterPro" id="IPR006439">
    <property type="entry name" value="HAD-SF_hydro_IA"/>
</dbReference>
<dbReference type="InterPro" id="IPR023198">
    <property type="entry name" value="PGP-like_dom2"/>
</dbReference>
<dbReference type="Gene3D" id="1.10.150.240">
    <property type="entry name" value="Putative phosphatase, domain 2"/>
    <property type="match status" value="1"/>
</dbReference>
<dbReference type="SFLD" id="SFLDG01129">
    <property type="entry name" value="C1.5:_HAD__Beta-PGM__Phosphata"/>
    <property type="match status" value="1"/>
</dbReference>
<gene>
    <name evidence="1" type="ORF">HXA33_09140</name>
</gene>
<dbReference type="SFLD" id="SFLDS00003">
    <property type="entry name" value="Haloacid_Dehalogenase"/>
    <property type="match status" value="1"/>
</dbReference>
<keyword evidence="2" id="KW-1185">Reference proteome</keyword>
<name>A0A9Q4FYV0_SALAG</name>
<accession>A0A9Q4FYV0</accession>
<dbReference type="PRINTS" id="PR00413">
    <property type="entry name" value="HADHALOGNASE"/>
</dbReference>
<evidence type="ECO:0000313" key="2">
    <source>
        <dbReference type="Proteomes" id="UP001057753"/>
    </source>
</evidence>
<dbReference type="InterPro" id="IPR036412">
    <property type="entry name" value="HAD-like_sf"/>
</dbReference>